<protein>
    <recommendedName>
        <fullName evidence="3">Phage tail tape measure protein</fullName>
    </recommendedName>
</protein>
<proteinExistence type="predicted"/>
<evidence type="ECO:0000313" key="2">
    <source>
        <dbReference type="Proteomes" id="UP000255091"/>
    </source>
</evidence>
<name>A0A380DRJ6_STAAU</name>
<organism evidence="1 2">
    <name type="scientific">Staphylococcus aureus</name>
    <dbReference type="NCBI Taxonomy" id="1280"/>
    <lineage>
        <taxon>Bacteria</taxon>
        <taxon>Bacillati</taxon>
        <taxon>Bacillota</taxon>
        <taxon>Bacilli</taxon>
        <taxon>Bacillales</taxon>
        <taxon>Staphylococcaceae</taxon>
        <taxon>Staphylococcus</taxon>
    </lineage>
</organism>
<dbReference type="Proteomes" id="UP000255091">
    <property type="component" value="Unassembled WGS sequence"/>
</dbReference>
<dbReference type="AlphaFoldDB" id="A0A380DRJ6"/>
<accession>A0A380DRJ6</accession>
<evidence type="ECO:0008006" key="3">
    <source>
        <dbReference type="Google" id="ProtNLM"/>
    </source>
</evidence>
<reference evidence="1 2" key="1">
    <citation type="submission" date="2018-06" db="EMBL/GenBank/DDBJ databases">
        <authorList>
            <consortium name="Pathogen Informatics"/>
            <person name="Doyle S."/>
        </authorList>
    </citation>
    <scope>NUCLEOTIDE SEQUENCE [LARGE SCALE GENOMIC DNA]</scope>
    <source>
        <strain evidence="1 2">NCTC6133</strain>
    </source>
</reference>
<sequence>MKRQQKRFEAKGKLDDFNNTKMATKNLEASGNASPFTDEAQDKLNIFNSTGIPTKVLSATGNATPFTGIAQSAINLFNSTGIPTKHLPATGNAKAFTDDAKHAVDRYNWTDIPEKSIHVSSNAVEQSNSAIGALNSIPRFIRSTINVVRNFFNNEHAQGGHIDAYAEGGNIQSHSVPGTYTGIVGEAGPEIFSVNRGNVTITPLNSREKMRGIEGVLQDYTGGKNSNAGVVVNINLNDMVVKEEADENRLINKMEQHLKRTLAEQQMIGGA</sequence>
<gene>
    <name evidence="1" type="ORF">NCTC6133_01661</name>
</gene>
<dbReference type="EMBL" id="UHAP01000001">
    <property type="protein sequence ID" value="SUK44610.1"/>
    <property type="molecule type" value="Genomic_DNA"/>
</dbReference>
<evidence type="ECO:0000313" key="1">
    <source>
        <dbReference type="EMBL" id="SUK44610.1"/>
    </source>
</evidence>